<dbReference type="EMBL" id="SMMG02000001">
    <property type="protein sequence ID" value="KAA3487342.1"/>
    <property type="molecule type" value="Genomic_DNA"/>
</dbReference>
<comment type="caution">
    <text evidence="2">The sequence shown here is derived from an EMBL/GenBank/DDBJ whole genome shotgun (WGS) entry which is preliminary data.</text>
</comment>
<protein>
    <submittedName>
        <fullName evidence="2">Retrovirus-related Pol polyprotein from transposon TNT 1-94</fullName>
    </submittedName>
</protein>
<dbReference type="AlphaFoldDB" id="A0A5B6X2N6"/>
<reference evidence="3" key="1">
    <citation type="journal article" date="2019" name="Plant Biotechnol. J.">
        <title>Genome sequencing of the Australian wild diploid species Gossypium australe highlights disease resistance and delayed gland morphogenesis.</title>
        <authorList>
            <person name="Cai Y."/>
            <person name="Cai X."/>
            <person name="Wang Q."/>
            <person name="Wang P."/>
            <person name="Zhang Y."/>
            <person name="Cai C."/>
            <person name="Xu Y."/>
            <person name="Wang K."/>
            <person name="Zhou Z."/>
            <person name="Wang C."/>
            <person name="Geng S."/>
            <person name="Li B."/>
            <person name="Dong Q."/>
            <person name="Hou Y."/>
            <person name="Wang H."/>
            <person name="Ai P."/>
            <person name="Liu Z."/>
            <person name="Yi F."/>
            <person name="Sun M."/>
            <person name="An G."/>
            <person name="Cheng J."/>
            <person name="Zhang Y."/>
            <person name="Shi Q."/>
            <person name="Xie Y."/>
            <person name="Shi X."/>
            <person name="Chang Y."/>
            <person name="Huang F."/>
            <person name="Chen Y."/>
            <person name="Hong S."/>
            <person name="Mi L."/>
            <person name="Sun Q."/>
            <person name="Zhang L."/>
            <person name="Zhou B."/>
            <person name="Peng R."/>
            <person name="Zhang X."/>
            <person name="Liu F."/>
        </authorList>
    </citation>
    <scope>NUCLEOTIDE SEQUENCE [LARGE SCALE GENOMIC DNA]</scope>
    <source>
        <strain evidence="3">cv. PA1801</strain>
    </source>
</reference>
<evidence type="ECO:0000313" key="2">
    <source>
        <dbReference type="EMBL" id="KAA3487342.1"/>
    </source>
</evidence>
<gene>
    <name evidence="2" type="ORF">EPI10_031172</name>
</gene>
<accession>A0A5B6X2N6</accession>
<organism evidence="2 3">
    <name type="scientific">Gossypium australe</name>
    <dbReference type="NCBI Taxonomy" id="47621"/>
    <lineage>
        <taxon>Eukaryota</taxon>
        <taxon>Viridiplantae</taxon>
        <taxon>Streptophyta</taxon>
        <taxon>Embryophyta</taxon>
        <taxon>Tracheophyta</taxon>
        <taxon>Spermatophyta</taxon>
        <taxon>Magnoliopsida</taxon>
        <taxon>eudicotyledons</taxon>
        <taxon>Gunneridae</taxon>
        <taxon>Pentapetalae</taxon>
        <taxon>rosids</taxon>
        <taxon>malvids</taxon>
        <taxon>Malvales</taxon>
        <taxon>Malvaceae</taxon>
        <taxon>Malvoideae</taxon>
        <taxon>Gossypium</taxon>
    </lineage>
</organism>
<dbReference type="Pfam" id="PF22936">
    <property type="entry name" value="Pol_BBD"/>
    <property type="match status" value="1"/>
</dbReference>
<dbReference type="InterPro" id="IPR054722">
    <property type="entry name" value="PolX-like_BBD"/>
</dbReference>
<dbReference type="Proteomes" id="UP000325315">
    <property type="component" value="Unassembled WGS sequence"/>
</dbReference>
<proteinExistence type="predicted"/>
<name>A0A5B6X2N6_9ROSI</name>
<evidence type="ECO:0000259" key="1">
    <source>
        <dbReference type="Pfam" id="PF22936"/>
    </source>
</evidence>
<feature type="domain" description="Retrovirus-related Pol polyprotein from transposon TNT 1-94-like beta-barrel" evidence="1">
    <location>
        <begin position="93"/>
        <end position="172"/>
    </location>
</feature>
<keyword evidence="3" id="KW-1185">Reference proteome</keyword>
<dbReference type="OrthoDB" id="1002630at2759"/>
<evidence type="ECO:0000313" key="3">
    <source>
        <dbReference type="Proteomes" id="UP000325315"/>
    </source>
</evidence>
<sequence length="220" mass="25154">MTRSEKRRKVVAAMGSCVGNSNKYSSCKYCGKQNHPYFRCWNKLDCNLIGHIERLCKEIRNQQLGRAYATIKEEEDQLFVSSCFSLSTACDSWLVDSCCTNRMTCDEKFLKDLDRSLKSKVGIGNGEYLKVKGKGTVTIESCVGTKLISNVLFVPKIDQNLSSVGKLVEKGFKEMFEWRMCLIINYTSNELFRIKMQKKSFSLNPFEEEQVAFKCQVSDC</sequence>